<evidence type="ECO:0000256" key="6">
    <source>
        <dbReference type="ARBA" id="ARBA00022692"/>
    </source>
</evidence>
<comment type="subcellular location">
    <subcellularLocation>
        <location evidence="1">Membrane</location>
        <topology evidence="1">Multi-pass membrane protein</topology>
    </subcellularLocation>
</comment>
<evidence type="ECO:0000313" key="11">
    <source>
        <dbReference type="EMBL" id="MBX22883.1"/>
    </source>
</evidence>
<keyword evidence="5" id="KW-0762">Sugar transport</keyword>
<keyword evidence="6 10" id="KW-0812">Transmembrane</keyword>
<sequence length="184" mass="20083">MAIQEAEPHPGRARPAARPIVRQPVARRVPLRQLLRVTSIAGGIQFGWALQLSLLTPYVQELGIPHAWASIIWLCGPLSGLIVQPVVGHMSDRCTSRFGRRRPFIATGVILIIISVLIIGHSADIGWLFGDRGKVKPRAIAAFVFGFWILDVANNMTQGPCRALLADLTGNNGVFISFSLSLLF</sequence>
<dbReference type="AlphaFoldDB" id="A0A2P2LY52"/>
<keyword evidence="4" id="KW-0813">Transport</keyword>
<protein>
    <submittedName>
        <fullName evidence="11">Sucrose transport protein SUC4-like</fullName>
    </submittedName>
</protein>
<evidence type="ECO:0000256" key="3">
    <source>
        <dbReference type="ARBA" id="ARBA00007134"/>
    </source>
</evidence>
<evidence type="ECO:0000256" key="9">
    <source>
        <dbReference type="ARBA" id="ARBA00023136"/>
    </source>
</evidence>
<evidence type="ECO:0000256" key="8">
    <source>
        <dbReference type="ARBA" id="ARBA00022989"/>
    </source>
</evidence>
<keyword evidence="8 10" id="KW-1133">Transmembrane helix</keyword>
<reference evidence="11" key="1">
    <citation type="submission" date="2018-02" db="EMBL/GenBank/DDBJ databases">
        <title>Rhizophora mucronata_Transcriptome.</title>
        <authorList>
            <person name="Meera S.P."/>
            <person name="Sreeshan A."/>
            <person name="Augustine A."/>
        </authorList>
    </citation>
    <scope>NUCLEOTIDE SEQUENCE</scope>
    <source>
        <tissue evidence="11">Leaf</tissue>
    </source>
</reference>
<feature type="transmembrane region" description="Helical" evidence="10">
    <location>
        <begin position="135"/>
        <end position="153"/>
    </location>
</feature>
<keyword evidence="7" id="KW-0769">Symport</keyword>
<proteinExistence type="inferred from homology"/>
<dbReference type="EMBL" id="GGEC01042399">
    <property type="protein sequence ID" value="MBX22883.1"/>
    <property type="molecule type" value="Transcribed_RNA"/>
</dbReference>
<feature type="transmembrane region" description="Helical" evidence="10">
    <location>
        <begin position="34"/>
        <end position="54"/>
    </location>
</feature>
<dbReference type="Pfam" id="PF13347">
    <property type="entry name" value="MFS_2"/>
    <property type="match status" value="1"/>
</dbReference>
<dbReference type="GO" id="GO:0005773">
    <property type="term" value="C:vacuole"/>
    <property type="evidence" value="ECO:0007669"/>
    <property type="project" value="TreeGrafter"/>
</dbReference>
<comment type="similarity">
    <text evidence="3">Belongs to the glycoside-pentoside-hexuronide (GPH) cation symporter transporter (TC 2.A.2.4) family.</text>
</comment>
<feature type="transmembrane region" description="Helical" evidence="10">
    <location>
        <begin position="104"/>
        <end position="123"/>
    </location>
</feature>
<comment type="pathway">
    <text evidence="2">Glycan biosynthesis; sucrose metabolism.</text>
</comment>
<dbReference type="Gene3D" id="1.20.1250.20">
    <property type="entry name" value="MFS general substrate transporter like domains"/>
    <property type="match status" value="1"/>
</dbReference>
<evidence type="ECO:0000256" key="7">
    <source>
        <dbReference type="ARBA" id="ARBA00022847"/>
    </source>
</evidence>
<dbReference type="PANTHER" id="PTHR19432:SF90">
    <property type="entry name" value="SUCROSE TRANSPORT PROTEIN SUC4"/>
    <property type="match status" value="1"/>
</dbReference>
<dbReference type="PANTHER" id="PTHR19432">
    <property type="entry name" value="SUGAR TRANSPORTER"/>
    <property type="match status" value="1"/>
</dbReference>
<keyword evidence="9 10" id="KW-0472">Membrane</keyword>
<dbReference type="InterPro" id="IPR036259">
    <property type="entry name" value="MFS_trans_sf"/>
</dbReference>
<organism evidence="11">
    <name type="scientific">Rhizophora mucronata</name>
    <name type="common">Asiatic mangrove</name>
    <dbReference type="NCBI Taxonomy" id="61149"/>
    <lineage>
        <taxon>Eukaryota</taxon>
        <taxon>Viridiplantae</taxon>
        <taxon>Streptophyta</taxon>
        <taxon>Embryophyta</taxon>
        <taxon>Tracheophyta</taxon>
        <taxon>Spermatophyta</taxon>
        <taxon>Magnoliopsida</taxon>
        <taxon>eudicotyledons</taxon>
        <taxon>Gunneridae</taxon>
        <taxon>Pentapetalae</taxon>
        <taxon>rosids</taxon>
        <taxon>fabids</taxon>
        <taxon>Malpighiales</taxon>
        <taxon>Rhizophoraceae</taxon>
        <taxon>Rhizophora</taxon>
    </lineage>
</organism>
<dbReference type="GO" id="GO:0005886">
    <property type="term" value="C:plasma membrane"/>
    <property type="evidence" value="ECO:0007669"/>
    <property type="project" value="TreeGrafter"/>
</dbReference>
<evidence type="ECO:0000256" key="5">
    <source>
        <dbReference type="ARBA" id="ARBA00022597"/>
    </source>
</evidence>
<dbReference type="SUPFAM" id="SSF103473">
    <property type="entry name" value="MFS general substrate transporter"/>
    <property type="match status" value="1"/>
</dbReference>
<accession>A0A2P2LY52</accession>
<evidence type="ECO:0000256" key="2">
    <source>
        <dbReference type="ARBA" id="ARBA00004914"/>
    </source>
</evidence>
<evidence type="ECO:0000256" key="1">
    <source>
        <dbReference type="ARBA" id="ARBA00004141"/>
    </source>
</evidence>
<name>A0A2P2LY52_RHIMU</name>
<evidence type="ECO:0000256" key="4">
    <source>
        <dbReference type="ARBA" id="ARBA00022448"/>
    </source>
</evidence>
<evidence type="ECO:0000256" key="10">
    <source>
        <dbReference type="SAM" id="Phobius"/>
    </source>
</evidence>
<dbReference type="GO" id="GO:0008506">
    <property type="term" value="F:sucrose:proton symporter activity"/>
    <property type="evidence" value="ECO:0007669"/>
    <property type="project" value="TreeGrafter"/>
</dbReference>
<feature type="transmembrane region" description="Helical" evidence="10">
    <location>
        <begin position="66"/>
        <end position="83"/>
    </location>
</feature>